<dbReference type="RefSeq" id="WP_322448411.1">
    <property type="nucleotide sequence ID" value="NZ_JAXOFX010000020.1"/>
</dbReference>
<keyword evidence="3" id="KW-1185">Reference proteome</keyword>
<keyword evidence="1" id="KW-1133">Transmembrane helix</keyword>
<evidence type="ECO:0000256" key="1">
    <source>
        <dbReference type="SAM" id="Phobius"/>
    </source>
</evidence>
<comment type="caution">
    <text evidence="2">The sequence shown here is derived from an EMBL/GenBank/DDBJ whole genome shotgun (WGS) entry which is preliminary data.</text>
</comment>
<protein>
    <submittedName>
        <fullName evidence="2">Uncharacterized protein</fullName>
    </submittedName>
</protein>
<dbReference type="EMBL" id="JAXOFX010000020">
    <property type="protein sequence ID" value="MDZ5474117.1"/>
    <property type="molecule type" value="Genomic_DNA"/>
</dbReference>
<dbReference type="Proteomes" id="UP001290455">
    <property type="component" value="Unassembled WGS sequence"/>
</dbReference>
<feature type="transmembrane region" description="Helical" evidence="1">
    <location>
        <begin position="139"/>
        <end position="161"/>
    </location>
</feature>
<feature type="transmembrane region" description="Helical" evidence="1">
    <location>
        <begin position="100"/>
        <end position="127"/>
    </location>
</feature>
<evidence type="ECO:0000313" key="2">
    <source>
        <dbReference type="EMBL" id="MDZ5474117.1"/>
    </source>
</evidence>
<sequence>MQEKKPIWPYVYLILSVIFFLKFGLPFLMLVLFSLDNGLFSLLFYLGFGGVILYFWWKYFRKALAEIKGSKNNNQDLVVYEDEAIQEEIKSEQSKNQKSWIMIILIGLIAVTLGPGIIFLPILPLFLAAMSTDSGNTPGYVPLLILVVGYTIIGGIFYGIWRVFKSLRKSA</sequence>
<feature type="transmembrane region" description="Helical" evidence="1">
    <location>
        <begin position="12"/>
        <end position="33"/>
    </location>
</feature>
<reference evidence="2 3" key="1">
    <citation type="submission" date="2023-11" db="EMBL/GenBank/DDBJ databases">
        <title>Bacillus jintuensis, isolated from a mudflat on the Beibu Gulf coast.</title>
        <authorList>
            <person name="Li M."/>
        </authorList>
    </citation>
    <scope>NUCLEOTIDE SEQUENCE [LARGE SCALE GENOMIC DNA]</scope>
    <source>
        <strain evidence="2 3">31A1R</strain>
    </source>
</reference>
<gene>
    <name evidence="2" type="ORF">SM124_20650</name>
</gene>
<name>A0ABU5J3Z2_9BACI</name>
<proteinExistence type="predicted"/>
<keyword evidence="1" id="KW-0472">Membrane</keyword>
<keyword evidence="1" id="KW-0812">Transmembrane</keyword>
<evidence type="ECO:0000313" key="3">
    <source>
        <dbReference type="Proteomes" id="UP001290455"/>
    </source>
</evidence>
<accession>A0ABU5J3Z2</accession>
<feature type="transmembrane region" description="Helical" evidence="1">
    <location>
        <begin position="39"/>
        <end position="57"/>
    </location>
</feature>
<organism evidence="2 3">
    <name type="scientific">Robertmurraya mangrovi</name>
    <dbReference type="NCBI Taxonomy" id="3098077"/>
    <lineage>
        <taxon>Bacteria</taxon>
        <taxon>Bacillati</taxon>
        <taxon>Bacillota</taxon>
        <taxon>Bacilli</taxon>
        <taxon>Bacillales</taxon>
        <taxon>Bacillaceae</taxon>
        <taxon>Robertmurraya</taxon>
    </lineage>
</organism>